<sequence>MNSECNFLMPRESGKFIAESATHVILKNAEIKKFAGIILENFKCQESSVNSCEHSNFLDKNDPKVADLILFIDTLNFCFWNDANNLKWKVNGETGYFALCAAIKRALKAGIPITDAIFLSKITHDELQKILQGDQDSGEIPLLHERVQNLNEVGQVLIKKYNGTFVECIKSCNNSAEKLLKLIVHNFKCFRDEANYKNYQVSFYKRAQILVADIWSCCQGEGLGAFNDIDYITMFPDYRVPQVLIYFGVMQYNNELLNKLQSGVTLEQRSVEEIEIRGCSIAAVERIIDEIKILKRENPTLYLDKLQYNSIYIDYFLWEYRRKHAEKLKDIPYHKVRTIFY</sequence>
<organism evidence="7 8">
    <name type="scientific">Ceratosolen solmsi marchali</name>
    <dbReference type="NCBI Taxonomy" id="326594"/>
    <lineage>
        <taxon>Eukaryota</taxon>
        <taxon>Metazoa</taxon>
        <taxon>Ecdysozoa</taxon>
        <taxon>Arthropoda</taxon>
        <taxon>Hexapoda</taxon>
        <taxon>Insecta</taxon>
        <taxon>Pterygota</taxon>
        <taxon>Neoptera</taxon>
        <taxon>Endopterygota</taxon>
        <taxon>Hymenoptera</taxon>
        <taxon>Apocrita</taxon>
        <taxon>Proctotrupomorpha</taxon>
        <taxon>Chalcidoidea</taxon>
        <taxon>Agaonidae</taxon>
        <taxon>Agaoninae</taxon>
        <taxon>Ceratosolen</taxon>
    </lineage>
</organism>
<dbReference type="PANTHER" id="PTHR21314:SF0">
    <property type="entry name" value="QUEUOSINE 5'-PHOSPHATE N-GLYCOSYLASE_HYDROLASE"/>
    <property type="match status" value="1"/>
</dbReference>
<evidence type="ECO:0000256" key="2">
    <source>
        <dbReference type="ARBA" id="ARBA00035119"/>
    </source>
</evidence>
<dbReference type="AlphaFoldDB" id="A0AAJ6YTV6"/>
<dbReference type="Proteomes" id="UP000695007">
    <property type="component" value="Unplaced"/>
</dbReference>
<dbReference type="GeneID" id="105367304"/>
<dbReference type="KEGG" id="csol:105367304"/>
<evidence type="ECO:0000256" key="4">
    <source>
        <dbReference type="ARBA" id="ARBA00035393"/>
    </source>
</evidence>
<evidence type="ECO:0000256" key="3">
    <source>
        <dbReference type="ARBA" id="ARBA00035306"/>
    </source>
</evidence>
<dbReference type="GO" id="GO:0016787">
    <property type="term" value="F:hydrolase activity"/>
    <property type="evidence" value="ECO:0007669"/>
    <property type="project" value="UniProtKB-KW"/>
</dbReference>
<dbReference type="RefSeq" id="XP_011504262.1">
    <property type="nucleotide sequence ID" value="XM_011505960.1"/>
</dbReference>
<keyword evidence="7" id="KW-1185">Reference proteome</keyword>
<proteinExistence type="inferred from homology"/>
<keyword evidence="1 6" id="KW-0378">Hydrolase</keyword>
<dbReference type="EC" id="3.2.2.-" evidence="6"/>
<accession>A0AAJ6YTV6</accession>
<gene>
    <name evidence="8" type="primary">LOC105367304</name>
</gene>
<evidence type="ECO:0000256" key="5">
    <source>
        <dbReference type="ARBA" id="ARBA00048204"/>
    </source>
</evidence>
<protein>
    <recommendedName>
        <fullName evidence="3 6">Queuosine 5'-phosphate N-glycosylase/hydrolase</fullName>
        <ecNumber evidence="6">3.2.2.-</ecNumber>
    </recommendedName>
    <alternativeName>
        <fullName evidence="4 6">Queuosine-nucleotide N-glycosylase/hydrolase</fullName>
    </alternativeName>
</protein>
<evidence type="ECO:0000313" key="8">
    <source>
        <dbReference type="RefSeq" id="XP_011504262.1"/>
    </source>
</evidence>
<reference evidence="8" key="1">
    <citation type="submission" date="2025-08" db="UniProtKB">
        <authorList>
            <consortium name="RefSeq"/>
        </authorList>
    </citation>
    <scope>IDENTIFICATION</scope>
</reference>
<dbReference type="GO" id="GO:0006400">
    <property type="term" value="P:tRNA modification"/>
    <property type="evidence" value="ECO:0007669"/>
    <property type="project" value="TreeGrafter"/>
</dbReference>
<name>A0AAJ6YTV6_9HYME</name>
<evidence type="ECO:0000256" key="1">
    <source>
        <dbReference type="ARBA" id="ARBA00022801"/>
    </source>
</evidence>
<dbReference type="PANTHER" id="PTHR21314">
    <property type="entry name" value="QUEUOSINE 5'-PHOSPHATE N-GLYCOSYLASE_HYDROLASE-RELATED"/>
    <property type="match status" value="1"/>
</dbReference>
<dbReference type="InterPro" id="IPR019438">
    <property type="entry name" value="Q_salvage"/>
</dbReference>
<evidence type="ECO:0000313" key="7">
    <source>
        <dbReference type="Proteomes" id="UP000695007"/>
    </source>
</evidence>
<evidence type="ECO:0000256" key="6">
    <source>
        <dbReference type="RuleBase" id="RU365002"/>
    </source>
</evidence>
<comment type="similarity">
    <text evidence="2 6">Belongs to the QNG1 protein family.</text>
</comment>
<dbReference type="Pfam" id="PF10343">
    <property type="entry name" value="Q_salvage"/>
    <property type="match status" value="1"/>
</dbReference>
<comment type="function">
    <text evidence="6">Catalyzes the hydrolysis of queuosine 5'-phosphate, releasing the nucleobase queuine (q). Is required for salvage of queuine from exogenous queuosine (Q) that is imported and then converted to queuosine 5'-phosphate intracellularly.</text>
</comment>
<comment type="catalytic activity">
    <reaction evidence="5 6">
        <text>queuosine 5'-phosphate + H2O = queuine + D-ribose 5-phosphate</text>
        <dbReference type="Rhea" id="RHEA:75387"/>
        <dbReference type="ChEBI" id="CHEBI:15377"/>
        <dbReference type="ChEBI" id="CHEBI:17433"/>
        <dbReference type="ChEBI" id="CHEBI:78346"/>
        <dbReference type="ChEBI" id="CHEBI:194371"/>
    </reaction>
    <physiologicalReaction direction="left-to-right" evidence="5 6">
        <dbReference type="Rhea" id="RHEA:75388"/>
    </physiologicalReaction>
</comment>